<evidence type="ECO:0000313" key="1">
    <source>
        <dbReference type="EMBL" id="QRG82623.1"/>
    </source>
</evidence>
<name>A0AA92LRL1_9VIBR</name>
<gene>
    <name evidence="1" type="ORF">JOS67_13750</name>
</gene>
<proteinExistence type="predicted"/>
<accession>A0AA92LRL1</accession>
<dbReference type="AlphaFoldDB" id="A0AA92LRL1"/>
<dbReference type="Proteomes" id="UP000596337">
    <property type="component" value="Chromosome 1"/>
</dbReference>
<protein>
    <submittedName>
        <fullName evidence="1">Acetyltransferase</fullName>
    </submittedName>
</protein>
<evidence type="ECO:0000313" key="2">
    <source>
        <dbReference type="Proteomes" id="UP000596337"/>
    </source>
</evidence>
<dbReference type="EMBL" id="CP069195">
    <property type="protein sequence ID" value="QRG82623.1"/>
    <property type="molecule type" value="Genomic_DNA"/>
</dbReference>
<reference evidence="1 2" key="1">
    <citation type="submission" date="2021-01" db="EMBL/GenBank/DDBJ databases">
        <title>Characterization of a novel blaVMB-2- harboring plasmid in Vibrio diabolicus.</title>
        <authorList>
            <person name="Liu M."/>
        </authorList>
    </citation>
    <scope>NUCLEOTIDE SEQUENCE [LARGE SCALE GENOMIC DNA]</scope>
    <source>
        <strain evidence="1 2">SLV18</strain>
    </source>
</reference>
<sequence length="56" mass="6314">MSKDLSAYGVPQVKRPKVKATKQLDLSGMQGRQIVRSEAKLALRTHRKTFTKLADM</sequence>
<dbReference type="RefSeq" id="WP_005397970.1">
    <property type="nucleotide sequence ID" value="NZ_CANMHC010000031.1"/>
</dbReference>
<organism evidence="1 2">
    <name type="scientific">Vibrio diabolicus</name>
    <dbReference type="NCBI Taxonomy" id="50719"/>
    <lineage>
        <taxon>Bacteria</taxon>
        <taxon>Pseudomonadati</taxon>
        <taxon>Pseudomonadota</taxon>
        <taxon>Gammaproteobacteria</taxon>
        <taxon>Vibrionales</taxon>
        <taxon>Vibrionaceae</taxon>
        <taxon>Vibrio</taxon>
        <taxon>Vibrio diabolicus subgroup</taxon>
    </lineage>
</organism>